<feature type="domain" description="MULE transposase" evidence="1">
    <location>
        <begin position="1"/>
        <end position="80"/>
    </location>
</feature>
<evidence type="ECO:0000313" key="3">
    <source>
        <dbReference type="Proteomes" id="UP001237642"/>
    </source>
</evidence>
<organism evidence="2 3">
    <name type="scientific">Heracleum sosnowskyi</name>
    <dbReference type="NCBI Taxonomy" id="360622"/>
    <lineage>
        <taxon>Eukaryota</taxon>
        <taxon>Viridiplantae</taxon>
        <taxon>Streptophyta</taxon>
        <taxon>Embryophyta</taxon>
        <taxon>Tracheophyta</taxon>
        <taxon>Spermatophyta</taxon>
        <taxon>Magnoliopsida</taxon>
        <taxon>eudicotyledons</taxon>
        <taxon>Gunneridae</taxon>
        <taxon>Pentapetalae</taxon>
        <taxon>asterids</taxon>
        <taxon>campanulids</taxon>
        <taxon>Apiales</taxon>
        <taxon>Apiaceae</taxon>
        <taxon>Apioideae</taxon>
        <taxon>apioid superclade</taxon>
        <taxon>Tordylieae</taxon>
        <taxon>Tordyliinae</taxon>
        <taxon>Heracleum</taxon>
    </lineage>
</organism>
<sequence>MVFVPFIGVDNHWKSVTFAAALLDMEDIENFTWVFEMFLKVMKHPPKCIITDQCAAMKAVIPKIFPHSMHRLCMWHIVKKFPAKLGVVFCAESLFMEKLNQFVWNDSLTPTKFEHGWRSVLEEYKLSLEKIPPQLLTKRWMKNSVEKYSTIHGQASGLCSNEEMRRATTKEVWVEFQGCVNEVAYDIDALKFVLAGLKSLRSSAREMVQNPNPTKSEVIANLLGVKPSDVITVHPPLQSNNKGSRKRILSSAEKSVDGRKRVLRMCKTCKLMKFHDSRNCPTKGRKNNMILDRYGQKLDCNPLMPSADLNIDEEETFDEDKHCTGFGIHTA</sequence>
<dbReference type="PANTHER" id="PTHR47718:SF18">
    <property type="entry name" value="PROTEIN FAR1-RELATED SEQUENCE 5-LIKE"/>
    <property type="match status" value="1"/>
</dbReference>
<protein>
    <recommendedName>
        <fullName evidence="1">MULE transposase domain-containing protein</fullName>
    </recommendedName>
</protein>
<comment type="caution">
    <text evidence="2">The sequence shown here is derived from an EMBL/GenBank/DDBJ whole genome shotgun (WGS) entry which is preliminary data.</text>
</comment>
<name>A0AAD8IDF7_9APIA</name>
<dbReference type="Proteomes" id="UP001237642">
    <property type="component" value="Unassembled WGS sequence"/>
</dbReference>
<dbReference type="InterPro" id="IPR018289">
    <property type="entry name" value="MULE_transposase_dom"/>
</dbReference>
<evidence type="ECO:0000259" key="1">
    <source>
        <dbReference type="Pfam" id="PF10551"/>
    </source>
</evidence>
<dbReference type="Pfam" id="PF10551">
    <property type="entry name" value="MULE"/>
    <property type="match status" value="1"/>
</dbReference>
<accession>A0AAD8IDF7</accession>
<reference evidence="2" key="2">
    <citation type="submission" date="2023-05" db="EMBL/GenBank/DDBJ databases">
        <authorList>
            <person name="Schelkunov M.I."/>
        </authorList>
    </citation>
    <scope>NUCLEOTIDE SEQUENCE</scope>
    <source>
        <strain evidence="2">Hsosn_3</strain>
        <tissue evidence="2">Leaf</tissue>
    </source>
</reference>
<reference evidence="2" key="1">
    <citation type="submission" date="2023-02" db="EMBL/GenBank/DDBJ databases">
        <title>Genome of toxic invasive species Heracleum sosnowskyi carries increased number of genes despite the absence of recent whole-genome duplications.</title>
        <authorList>
            <person name="Schelkunov M."/>
            <person name="Shtratnikova V."/>
            <person name="Makarenko M."/>
            <person name="Klepikova A."/>
            <person name="Omelchenko D."/>
            <person name="Novikova G."/>
            <person name="Obukhova E."/>
            <person name="Bogdanov V."/>
            <person name="Penin A."/>
            <person name="Logacheva M."/>
        </authorList>
    </citation>
    <scope>NUCLEOTIDE SEQUENCE</scope>
    <source>
        <strain evidence="2">Hsosn_3</strain>
        <tissue evidence="2">Leaf</tissue>
    </source>
</reference>
<gene>
    <name evidence="2" type="ORF">POM88_021380</name>
</gene>
<dbReference type="AlphaFoldDB" id="A0AAD8IDF7"/>
<dbReference type="EMBL" id="JAUIZM010000005">
    <property type="protein sequence ID" value="KAK1383645.1"/>
    <property type="molecule type" value="Genomic_DNA"/>
</dbReference>
<keyword evidence="3" id="KW-1185">Reference proteome</keyword>
<proteinExistence type="predicted"/>
<evidence type="ECO:0000313" key="2">
    <source>
        <dbReference type="EMBL" id="KAK1383645.1"/>
    </source>
</evidence>
<dbReference type="PANTHER" id="PTHR47718">
    <property type="entry name" value="OS01G0519700 PROTEIN"/>
    <property type="match status" value="1"/>
</dbReference>